<proteinExistence type="predicted"/>
<organism evidence="1 2">
    <name type="scientific">Aspergillus sclerotiicarbonarius (strain CBS 121057 / IBT 28362)</name>
    <dbReference type="NCBI Taxonomy" id="1448318"/>
    <lineage>
        <taxon>Eukaryota</taxon>
        <taxon>Fungi</taxon>
        <taxon>Dikarya</taxon>
        <taxon>Ascomycota</taxon>
        <taxon>Pezizomycotina</taxon>
        <taxon>Eurotiomycetes</taxon>
        <taxon>Eurotiomycetidae</taxon>
        <taxon>Eurotiales</taxon>
        <taxon>Aspergillaceae</taxon>
        <taxon>Aspergillus</taxon>
        <taxon>Aspergillus subgen. Circumdati</taxon>
    </lineage>
</organism>
<dbReference type="PANTHER" id="PTHR43431">
    <property type="entry name" value="OXIDOREDUCTASE, SHORT CHAIN DEHYDROGENASE/REDUCTASE FAMILY (AFU_ORTHOLOGUE AFUA_5G14000)"/>
    <property type="match status" value="1"/>
</dbReference>
<evidence type="ECO:0000313" key="1">
    <source>
        <dbReference type="EMBL" id="PYI04519.1"/>
    </source>
</evidence>
<keyword evidence="2" id="KW-1185">Reference proteome</keyword>
<accession>A0A319ETI1</accession>
<dbReference type="Gene3D" id="3.40.50.720">
    <property type="entry name" value="NAD(P)-binding Rossmann-like Domain"/>
    <property type="match status" value="1"/>
</dbReference>
<dbReference type="EMBL" id="KZ826367">
    <property type="protein sequence ID" value="PYI04519.1"/>
    <property type="molecule type" value="Genomic_DNA"/>
</dbReference>
<dbReference type="InterPro" id="IPR002347">
    <property type="entry name" value="SDR_fam"/>
</dbReference>
<dbReference type="OrthoDB" id="5399006at2759"/>
<name>A0A319ETI1_ASPSB</name>
<reference evidence="1 2" key="1">
    <citation type="submission" date="2018-02" db="EMBL/GenBank/DDBJ databases">
        <title>The genomes of Aspergillus section Nigri reveals drivers in fungal speciation.</title>
        <authorList>
            <consortium name="DOE Joint Genome Institute"/>
            <person name="Vesth T.C."/>
            <person name="Nybo J."/>
            <person name="Theobald S."/>
            <person name="Brandl J."/>
            <person name="Frisvad J.C."/>
            <person name="Nielsen K.F."/>
            <person name="Lyhne E.K."/>
            <person name="Kogle M.E."/>
            <person name="Kuo A."/>
            <person name="Riley R."/>
            <person name="Clum A."/>
            <person name="Nolan M."/>
            <person name="Lipzen A."/>
            <person name="Salamov A."/>
            <person name="Henrissat B."/>
            <person name="Wiebenga A."/>
            <person name="De vries R.P."/>
            <person name="Grigoriev I.V."/>
            <person name="Mortensen U.H."/>
            <person name="Andersen M.R."/>
            <person name="Baker S.E."/>
        </authorList>
    </citation>
    <scope>NUCLEOTIDE SEQUENCE [LARGE SCALE GENOMIC DNA]</scope>
    <source>
        <strain evidence="1 2">CBS 121057</strain>
    </source>
</reference>
<dbReference type="Pfam" id="PF00106">
    <property type="entry name" value="adh_short"/>
    <property type="match status" value="1"/>
</dbReference>
<protein>
    <submittedName>
        <fullName evidence="1">NAD(P)-binding protein</fullName>
    </submittedName>
</protein>
<evidence type="ECO:0000313" key="2">
    <source>
        <dbReference type="Proteomes" id="UP000248423"/>
    </source>
</evidence>
<dbReference type="InterPro" id="IPR036291">
    <property type="entry name" value="NAD(P)-bd_dom_sf"/>
</dbReference>
<dbReference type="VEuPathDB" id="FungiDB:BO78DRAFT_398821"/>
<gene>
    <name evidence="1" type="ORF">BO78DRAFT_398821</name>
</gene>
<dbReference type="PRINTS" id="PR00081">
    <property type="entry name" value="GDHRDH"/>
</dbReference>
<dbReference type="Proteomes" id="UP000248423">
    <property type="component" value="Unassembled WGS sequence"/>
</dbReference>
<sequence>MATKPFAIIAGVGPGTGASIARRFAKSYPIVVLARNPQNYQSVVDEINSSGGQATGISTDLSDSKGVKSAFEQIKAQFSGSSLAAAVFNSGGGFVRKPFLELSEEEFAGGFESQGKGAFNFAQNVLPLFSPPATATTTTTETGTQQQHPPTLIFTGATASIKGSANFASFAAGKFALRALAQSLAREFGPKGIHVAHVIIDGVIDIPRTKGWVFESEDAKLDPGAIAESYWHLHTQPRTTFGFELDLRPYVEKW</sequence>
<dbReference type="STRING" id="1448318.A0A319ETI1"/>
<dbReference type="PANTHER" id="PTHR43431:SF7">
    <property type="entry name" value="OXIDOREDUCTASE, SHORT CHAIN DEHYDROGENASE_REDUCTASE FAMILY (AFU_ORTHOLOGUE AFUA_5G14000)"/>
    <property type="match status" value="1"/>
</dbReference>
<dbReference type="AlphaFoldDB" id="A0A319ETI1"/>
<dbReference type="SUPFAM" id="SSF51735">
    <property type="entry name" value="NAD(P)-binding Rossmann-fold domains"/>
    <property type="match status" value="1"/>
</dbReference>